<dbReference type="HOGENOM" id="CLU_000316_0_0_1"/>
<dbReference type="GO" id="GO:0106310">
    <property type="term" value="F:protein serine kinase activity"/>
    <property type="evidence" value="ECO:0007669"/>
    <property type="project" value="RHEA"/>
</dbReference>
<dbReference type="InterPro" id="IPR003152">
    <property type="entry name" value="FATC_dom"/>
</dbReference>
<organism evidence="21 22">
    <name type="scientific">Drosophila willistoni</name>
    <name type="common">Fruit fly</name>
    <dbReference type="NCBI Taxonomy" id="7260"/>
    <lineage>
        <taxon>Eukaryota</taxon>
        <taxon>Metazoa</taxon>
        <taxon>Ecdysozoa</taxon>
        <taxon>Arthropoda</taxon>
        <taxon>Hexapoda</taxon>
        <taxon>Insecta</taxon>
        <taxon>Pterygota</taxon>
        <taxon>Neoptera</taxon>
        <taxon>Endopterygota</taxon>
        <taxon>Diptera</taxon>
        <taxon>Brachycera</taxon>
        <taxon>Muscomorpha</taxon>
        <taxon>Ephydroidea</taxon>
        <taxon>Drosophilidae</taxon>
        <taxon>Drosophila</taxon>
        <taxon>Sophophora</taxon>
    </lineage>
</organism>
<evidence type="ECO:0000256" key="4">
    <source>
        <dbReference type="ARBA" id="ARBA00012513"/>
    </source>
</evidence>
<dbReference type="SUPFAM" id="SSF56112">
    <property type="entry name" value="Protein kinase-like (PK-like)"/>
    <property type="match status" value="1"/>
</dbReference>
<evidence type="ECO:0000256" key="12">
    <source>
        <dbReference type="ARBA" id="ARBA00023161"/>
    </source>
</evidence>
<dbReference type="GO" id="GO:0004674">
    <property type="term" value="F:protein serine/threonine kinase activity"/>
    <property type="evidence" value="ECO:0007669"/>
    <property type="project" value="UniProtKB-KW"/>
</dbReference>
<feature type="domain" description="FATC" evidence="20">
    <location>
        <begin position="3242"/>
        <end position="3274"/>
    </location>
</feature>
<dbReference type="GO" id="GO:0031929">
    <property type="term" value="P:TOR signaling"/>
    <property type="evidence" value="ECO:0007669"/>
    <property type="project" value="TreeGrafter"/>
</dbReference>
<dbReference type="GO" id="GO:0000184">
    <property type="term" value="P:nuclear-transcribed mRNA catabolic process, nonsense-mediated decay"/>
    <property type="evidence" value="ECO:0007669"/>
    <property type="project" value="UniProtKB-KW"/>
</dbReference>
<comment type="catalytic activity">
    <reaction evidence="15">
        <text>L-seryl-[protein] + ATP = O-phospho-L-seryl-[protein] + ADP + H(+)</text>
        <dbReference type="Rhea" id="RHEA:17989"/>
        <dbReference type="Rhea" id="RHEA-COMP:9863"/>
        <dbReference type="Rhea" id="RHEA-COMP:11604"/>
        <dbReference type="ChEBI" id="CHEBI:15378"/>
        <dbReference type="ChEBI" id="CHEBI:29999"/>
        <dbReference type="ChEBI" id="CHEBI:30616"/>
        <dbReference type="ChEBI" id="CHEBI:83421"/>
        <dbReference type="ChEBI" id="CHEBI:456216"/>
        <dbReference type="EC" id="2.7.11.1"/>
    </reaction>
</comment>
<dbReference type="OMA" id="AFECHFT"/>
<evidence type="ECO:0000313" key="21">
    <source>
        <dbReference type="EMBL" id="EDW78370.1"/>
    </source>
</evidence>
<evidence type="ECO:0000256" key="11">
    <source>
        <dbReference type="ARBA" id="ARBA00022840"/>
    </source>
</evidence>
<sequence length="3274" mass="368850">MSALAPELPSMKGAISANVDGHVDPYEESSPLASTARRTAAASSSTSTSSLHEPTSCDLKLVWCNNNNSSSNNGNHLDFSSSSSSTSLSSVLRNVHNDWISKGGSQPPIGHARKIYQAKGATGGGGEANRAANDDDLRLTKIIRRLQQETNSTAALELCHKLDLAVRSPMNMGYLTRSFDSILESLLPLYKQCPPPVLEECSKALGLMGYINRQSYPIYHEFILKHYRANKRMQRYLIIALHTTLSCDTKCDLHIYSEKIMLTLKDFLENAESADTFMAISGTLVHFAQCYRQSFEMHFTDVVDIIIGWQLETGQPKQLKAHCAQVLEQLTPYFSKQMDFSYGLLAQFVEDITAGIEEKNDIHENGYVGPSSGCSERIGLFVGAFNSLLKCLARMQVFVGIPTCESIVATAVDHLTKSLVQSLVGNGQESSSLAALVNINELLCICLMNNYRGLEPSILEEVIVAEFEQVHRLEDQQRRSLLYLLLCTVRKLRARLPPNLVQLIFLFRSEHCGQTYLGQVRLQTGSIPYKLLLRTCQETLMIKNVPLLQQAYKHLVEDIDYCLQELSNSEHSLADTEEAALLLIFHLGALGALAKQTSSIIGMYACKPSILELLIRNCRADDLALWSRYPGTYEAILNLLATHCQANHNFRTTSSLLRDGNIQNPEHTSPTAQSFETIIGFLARNLEHSLQLTQQNLKLLLRWTHSLLDECRERASTLLEQPDFMSICRSVAQIATKWGLLEAAACIQSVLGYGLTSQQDPLLLLYRDAALQQIKWILASNQLTVFAQIYAQLPLHVTLFAGGVPSPRICLWQQKISQCSSVRDTVFREFFEHLQQSEQQQLNQSLRDLFVRSCQISAMDERQEMLSHCIRRCQRLAAAWMQFEAARYCVDQKLRTTLGKPQDTFLGFEAIIMRHARMLSGCAKEAERIDPDGLSLMQLSNMQMNLNMLLGFLDALEKLIYNAAEGTAFALRAPEKPVSAFFRLNNPTCQSWFNRIRIGVVIIAMHSQQPELVIRYAQQILVTQNPQDCSFSQAIVYLAWAWICCQEADSLRGLYLWARCKVSGKTFQWLHCAADQAAGRKETALSGYSQILAEDDAELEPHTRQFVIAQKMQCLQDLGRWSRLVELKQKHLNRPEDSELNPFLQRSNVEVSALEKLLAKSEELSSSSEELSGAMQQLSLWPKNWDRDGGSKRHASCSSRHVRQELENLVLKKLMRFEQKDDDLQPLLDMHWRESLLNPSCDPQPSQEMILLKHVAQQMESQQQQQQMDLCMLPSPDCKRSSSIGSSILIRCMAWTQLLRRHCNSSGGSWAALCLAAATAARKEGNPQTCQHLLEQYFGQSFEDMTKQLPLSLEPLDTENEQLMLGYSELAKCLQMQGNDPNASINVCSSLCLRIQMSSSAATESASCIASGLLLTLSDWISARSCSGLATNLSPTLQQLVKELPECPLTKNSSSLQPPLSIPQGERLVARLIHASLVQKPNCEEALIAYGNWCYRWGKKIVDSGCVLTQADVAAIGQACGGSLPLDGERMAELVQILSMEAGGGLGLGCGEIEVCPETGRIRDDEAAKVCLRQLSVLADKPNSVLDEILMIWRRAIANTYDYYKNAAKSYFHYLSVKAGTATTTSASGNTISSDCPGSQTKRFQVDDSNMVTTTLRLLRLIVKHASGLQDVLEQGLRTTPIAPWKVIIPQLFSRLNHHEVYVRKSVCDLLCRLAESHPQLVIFPAVVGANREVPKEKSANNKEATAASSSSAVTTSSALPNLKEDCCYGYLIGALHQQFPEAVQHVQLLVKELRRVCLLWDEYWLHSLVRINNSYVCKVNALATEFKPDDHEGKNNSFNSLRPQILADLEAVVAFTSRPAETSYERSFKRSFDGPIKATLEAVRGQRYPDAWEKLKQLYNILQANMIRGTSNTLKMQSLSPVLCELGGRRISMPGLDGGEAVHIESVEGTVCILPTKTKPKKVAFYGSNGQRYTYLFKGLEDLHLDERIMQFLSISNAIMACRSDAPTNSIGGSYRAHHYSVIPLGPQSGLISWVDGVTPLFALYKKWQQRHIQSLKNGPNGPSRRFTDLFYSKLTPLLAKHNMVIADPRRQWPISALRQVLAELSKETPNDLLSRELWCQSGNAAEWRQSVRKYTMCMSVMSMIGYVIGLGDRHLDNVLINISSGDIVHIDYNVCFEKGRTLRIPEKVPFRLTQNLVNALGVTGIEGAFRLGCEYVLKVMRKERETLLTLLEAFVYDPLVDWTVSDRGGVMLNTKQAQQHDMIMIKGHKKDKTSKATKLHDWEAKRQHFVGKLNQLQKFWSQYKIDMLAQVTEMSNEIANLQVAQCKHLASEHELQELNQRSALISEIQSLGSAIESHSFNSASMRYKVTRRNTEMLAKHSNQRQADYAIVQCLLDSYNRCVQQGHLSDLSVQLIQFKLEGSNWHSEYVALAEVLQLHLPGQILASYEATRNEIDGLMHCINDLSLQSVEHLTQYAAVMEYFPEQQFKENNIFVRFNECFTEYLKVEGGCSSSSLAAYSSTGSTGSTHRKDPSNALATAEILENVWNYLRYQLEKATQRYIDKQGDSVLMSSKSSMILRLIDQSGLGQELLKATVCRTLDRASMAFNSYASSAMVSQNEDLLLHQLRYIHVVRSMCQGVLIEVEQSQIALSQLIELESLLAVLTQLKQSFERDLPASIYKYLLINTNWELLTRLTHLGANDLAVLYSSAIEVPAAGAQTIEQKFLRTLQPAYEQFQMLAKSLGKIVRSIKLMLDDMQVEQHLELDIFKNQSSGTLSDSCFFDCVLQTLEISRSFDLRQMALPIGSLVQRLQDEYLASTLPLLAYSYYSSCGPRCQTLLAEEEASPDALSKAEQLCDGLFLALQMETSMQQLQAEISQYNQQIELQTLIASAHHWAYDLQIGQIRFAHVISREKLCTAIFKNWQELERHLASVQRLQMNLESQLVQLQNQRSNWNRNHIDSLLRNEQMQRQSAAAHLGVVSQVMLDSSTVCRLEHVAEKDDDQLFLRHLEQWLQCFNQWQSSSSRLSPVEQALVQLLDPEGSIDQCWLQNVQGLLEEHTCKLQREIAALECEQQTKHQFICTLLRETQRLQDPMPRVHVRSLCSEAQTQGQGKLIPQDVQLLCGHVRDCQRTLQNFFQRLMDLRKDLCGERRMPLQPTVLESWQQQLLQIKNAANQEIDEYFKSVEEFLQNANEVHSLPYENFAHNKGAANLHEQKRNAYGVSVWKKIRMKLEGRDPDGSQRSTVAEQVDYAIREATNPDNLAVLYEGWTPWV</sequence>
<dbReference type="InterPro" id="IPR050517">
    <property type="entry name" value="DDR_Repair_Kinase"/>
</dbReference>
<dbReference type="InterPro" id="IPR039414">
    <property type="entry name" value="SMG1_PIKKc"/>
</dbReference>
<dbReference type="KEGG" id="dwi:6644606"/>
<comment type="subcellular location">
    <subcellularLocation>
        <location evidence="2">Cytoplasm</location>
    </subcellularLocation>
</comment>
<dbReference type="GO" id="GO:0007274">
    <property type="term" value="P:neuromuscular synaptic transmission"/>
    <property type="evidence" value="ECO:0007669"/>
    <property type="project" value="EnsemblMetazoa"/>
</dbReference>
<dbReference type="CDD" id="cd05170">
    <property type="entry name" value="PIKKc_SMG1"/>
    <property type="match status" value="1"/>
</dbReference>
<keyword evidence="5" id="KW-0963">Cytoplasm</keyword>
<gene>
    <name evidence="21" type="primary">Dwil\GK16214</name>
    <name evidence="21" type="ORF">Dwil_GK16214</name>
</gene>
<dbReference type="PROSITE" id="PS51190">
    <property type="entry name" value="FATC"/>
    <property type="match status" value="1"/>
</dbReference>
<dbReference type="EC" id="2.7.11.1" evidence="4"/>
<dbReference type="GO" id="GO:0016242">
    <property type="term" value="P:negative regulation of macroautophagy"/>
    <property type="evidence" value="ECO:0007669"/>
    <property type="project" value="TreeGrafter"/>
</dbReference>
<dbReference type="InParanoid" id="B4N1Y1"/>
<evidence type="ECO:0000259" key="19">
    <source>
        <dbReference type="PROSITE" id="PS50290"/>
    </source>
</evidence>
<dbReference type="GO" id="GO:0031931">
    <property type="term" value="C:TORC1 complex"/>
    <property type="evidence" value="ECO:0007669"/>
    <property type="project" value="TreeGrafter"/>
</dbReference>
<evidence type="ECO:0000259" key="20">
    <source>
        <dbReference type="PROSITE" id="PS51190"/>
    </source>
</evidence>
<dbReference type="GO" id="GO:0031932">
    <property type="term" value="C:TORC2 complex"/>
    <property type="evidence" value="ECO:0007669"/>
    <property type="project" value="TreeGrafter"/>
</dbReference>
<comment type="catalytic activity">
    <reaction evidence="14">
        <text>L-threonyl-[protein] + ATP = O-phospho-L-threonyl-[protein] + ADP + H(+)</text>
        <dbReference type="Rhea" id="RHEA:46608"/>
        <dbReference type="Rhea" id="RHEA-COMP:11060"/>
        <dbReference type="Rhea" id="RHEA-COMP:11605"/>
        <dbReference type="ChEBI" id="CHEBI:15378"/>
        <dbReference type="ChEBI" id="CHEBI:30013"/>
        <dbReference type="ChEBI" id="CHEBI:30616"/>
        <dbReference type="ChEBI" id="CHEBI:61977"/>
        <dbReference type="ChEBI" id="CHEBI:456216"/>
        <dbReference type="EC" id="2.7.11.1"/>
    </reaction>
</comment>
<keyword evidence="8" id="KW-0479">Metal-binding</keyword>
<dbReference type="InterPro" id="IPR031559">
    <property type="entry name" value="SMG1"/>
</dbReference>
<evidence type="ECO:0000256" key="18">
    <source>
        <dbReference type="SAM" id="MobiDB-lite"/>
    </source>
</evidence>
<dbReference type="SUPFAM" id="SSF48371">
    <property type="entry name" value="ARM repeat"/>
    <property type="match status" value="1"/>
</dbReference>
<evidence type="ECO:0000256" key="7">
    <source>
        <dbReference type="ARBA" id="ARBA00022679"/>
    </source>
</evidence>
<keyword evidence="22" id="KW-1185">Reference proteome</keyword>
<feature type="coiled-coil region" evidence="17">
    <location>
        <begin position="2863"/>
        <end position="2890"/>
    </location>
</feature>
<dbReference type="PROSITE" id="PS50290">
    <property type="entry name" value="PI3_4_KINASE_3"/>
    <property type="match status" value="1"/>
</dbReference>
<dbReference type="InterPro" id="IPR011009">
    <property type="entry name" value="Kinase-like_dom_sf"/>
</dbReference>
<keyword evidence="9" id="KW-0547">Nucleotide-binding</keyword>
<dbReference type="OrthoDB" id="10065496at2759"/>
<evidence type="ECO:0000256" key="1">
    <source>
        <dbReference type="ARBA" id="ARBA00001936"/>
    </source>
</evidence>
<dbReference type="SMART" id="SM00146">
    <property type="entry name" value="PI3Kc"/>
    <property type="match status" value="1"/>
</dbReference>
<keyword evidence="11" id="KW-0067">ATP-binding</keyword>
<evidence type="ECO:0000256" key="2">
    <source>
        <dbReference type="ARBA" id="ARBA00004496"/>
    </source>
</evidence>
<evidence type="ECO:0000256" key="6">
    <source>
        <dbReference type="ARBA" id="ARBA00022527"/>
    </source>
</evidence>
<protein>
    <recommendedName>
        <fullName evidence="4">non-specific serine/threonine protein kinase</fullName>
        <ecNumber evidence="4">2.7.11.1</ecNumber>
    </recommendedName>
</protein>
<dbReference type="InterPro" id="IPR000403">
    <property type="entry name" value="PI3/4_kinase_cat_dom"/>
</dbReference>
<comment type="cofactor">
    <cofactor evidence="1">
        <name>Mn(2+)</name>
        <dbReference type="ChEBI" id="CHEBI:29035"/>
    </cofactor>
</comment>
<dbReference type="GO" id="GO:0050808">
    <property type="term" value="P:synapse organization"/>
    <property type="evidence" value="ECO:0007669"/>
    <property type="project" value="EnsemblMetazoa"/>
</dbReference>
<evidence type="ECO:0000256" key="5">
    <source>
        <dbReference type="ARBA" id="ARBA00022490"/>
    </source>
</evidence>
<dbReference type="PANTHER" id="PTHR11139">
    <property type="entry name" value="ATAXIA TELANGIECTASIA MUTATED ATM -RELATED"/>
    <property type="match status" value="1"/>
</dbReference>
<feature type="coiled-coil region" evidence="17">
    <location>
        <begin position="3161"/>
        <end position="3192"/>
    </location>
</feature>
<evidence type="ECO:0000256" key="3">
    <source>
        <dbReference type="ARBA" id="ARBA00011031"/>
    </source>
</evidence>
<evidence type="ECO:0000256" key="10">
    <source>
        <dbReference type="ARBA" id="ARBA00022777"/>
    </source>
</evidence>
<dbReference type="Pfam" id="PF00454">
    <property type="entry name" value="PI3_PI4_kinase"/>
    <property type="match status" value="1"/>
</dbReference>
<dbReference type="GO" id="GO:0046872">
    <property type="term" value="F:metal ion binding"/>
    <property type="evidence" value="ECO:0007669"/>
    <property type="project" value="UniProtKB-KW"/>
</dbReference>
<evidence type="ECO:0000256" key="9">
    <source>
        <dbReference type="ARBA" id="ARBA00022741"/>
    </source>
</evidence>
<comment type="subunit">
    <text evidence="16">Component of a post-splicing multiprotein NMD complex.</text>
</comment>
<dbReference type="FunFam" id="3.30.1010.10:FF:000026">
    <property type="entry name" value="Serine/threonine-protein kinase smg-1"/>
    <property type="match status" value="1"/>
</dbReference>
<dbReference type="SMART" id="SM01343">
    <property type="entry name" value="FATC"/>
    <property type="match status" value="1"/>
</dbReference>
<dbReference type="STRING" id="7260.B4N1Y1"/>
<dbReference type="PhylomeDB" id="B4N1Y1"/>
<dbReference type="eggNOG" id="KOG0891">
    <property type="taxonomic scope" value="Eukaryota"/>
</dbReference>
<dbReference type="InterPro" id="IPR016024">
    <property type="entry name" value="ARM-type_fold"/>
</dbReference>
<evidence type="ECO:0000256" key="17">
    <source>
        <dbReference type="SAM" id="Coils"/>
    </source>
</evidence>
<dbReference type="GO" id="GO:0005737">
    <property type="term" value="C:cytoplasm"/>
    <property type="evidence" value="ECO:0007669"/>
    <property type="project" value="UniProtKB-SubCell"/>
</dbReference>
<dbReference type="Gene3D" id="3.30.1010.10">
    <property type="entry name" value="Phosphatidylinositol 3-kinase Catalytic Subunit, Chain A, domain 4"/>
    <property type="match status" value="1"/>
</dbReference>
<evidence type="ECO:0000256" key="16">
    <source>
        <dbReference type="ARBA" id="ARBA00064141"/>
    </source>
</evidence>
<feature type="domain" description="PI3K/PI4K catalytic" evidence="19">
    <location>
        <begin position="1948"/>
        <end position="2285"/>
    </location>
</feature>
<comment type="similarity">
    <text evidence="3">Belongs to the PI3/PI4-kinase family.</text>
</comment>
<dbReference type="FunFam" id="1.10.1070.11:FF:000023">
    <property type="entry name" value="serine/threonine-protein kinase SMG1 isoform X1"/>
    <property type="match status" value="1"/>
</dbReference>
<dbReference type="GO" id="GO:0005524">
    <property type="term" value="F:ATP binding"/>
    <property type="evidence" value="ECO:0007669"/>
    <property type="project" value="UniProtKB-KW"/>
</dbReference>
<dbReference type="GO" id="GO:0045202">
    <property type="term" value="C:synapse"/>
    <property type="evidence" value="ECO:0007669"/>
    <property type="project" value="GOC"/>
</dbReference>
<dbReference type="EMBL" id="CH963925">
    <property type="protein sequence ID" value="EDW78370.1"/>
    <property type="molecule type" value="Genomic_DNA"/>
</dbReference>
<dbReference type="GO" id="GO:0005634">
    <property type="term" value="C:nucleus"/>
    <property type="evidence" value="ECO:0007669"/>
    <property type="project" value="TreeGrafter"/>
</dbReference>
<dbReference type="Pfam" id="PF15785">
    <property type="entry name" value="SMG1"/>
    <property type="match status" value="1"/>
</dbReference>
<dbReference type="Gene3D" id="1.10.1070.11">
    <property type="entry name" value="Phosphatidylinositol 3-/4-kinase, catalytic domain"/>
    <property type="match status" value="1"/>
</dbReference>
<feature type="coiled-coil region" evidence="17">
    <location>
        <begin position="2931"/>
        <end position="2958"/>
    </location>
</feature>
<evidence type="ECO:0000256" key="15">
    <source>
        <dbReference type="ARBA" id="ARBA00048679"/>
    </source>
</evidence>
<dbReference type="InterPro" id="IPR036940">
    <property type="entry name" value="PI3/4_kinase_cat_sf"/>
</dbReference>
<evidence type="ECO:0000256" key="14">
    <source>
        <dbReference type="ARBA" id="ARBA00047899"/>
    </source>
</evidence>
<feature type="compositionally biased region" description="Low complexity" evidence="18">
    <location>
        <begin position="29"/>
        <end position="53"/>
    </location>
</feature>
<dbReference type="SMART" id="SM01345">
    <property type="entry name" value="Rapamycin_bind"/>
    <property type="match status" value="1"/>
</dbReference>
<evidence type="ECO:0000256" key="8">
    <source>
        <dbReference type="ARBA" id="ARBA00022723"/>
    </source>
</evidence>
<dbReference type="GO" id="GO:0048489">
    <property type="term" value="P:synaptic vesicle transport"/>
    <property type="evidence" value="ECO:0007669"/>
    <property type="project" value="EnsemblMetazoa"/>
</dbReference>
<evidence type="ECO:0000313" key="22">
    <source>
        <dbReference type="Proteomes" id="UP000007798"/>
    </source>
</evidence>
<keyword evidence="12" id="KW-0866">Nonsense-mediated mRNA decay</keyword>
<evidence type="ECO:0000256" key="13">
    <source>
        <dbReference type="ARBA" id="ARBA00023211"/>
    </source>
</evidence>
<dbReference type="Proteomes" id="UP000007798">
    <property type="component" value="Unassembled WGS sequence"/>
</dbReference>
<keyword evidence="13" id="KW-0464">Manganese</keyword>
<accession>B4N1Y1</accession>
<keyword evidence="10" id="KW-0418">Kinase</keyword>
<dbReference type="PANTHER" id="PTHR11139:SF119">
    <property type="entry name" value="SERINE_THREONINE-PROTEIN KINASE SMG1"/>
    <property type="match status" value="1"/>
</dbReference>
<name>B4N1Y1_DROWI</name>
<feature type="region of interest" description="Disordered" evidence="18">
    <location>
        <begin position="15"/>
        <end position="53"/>
    </location>
</feature>
<proteinExistence type="inferred from homology"/>
<keyword evidence="6" id="KW-0723">Serine/threonine-protein kinase</keyword>
<reference evidence="21 22" key="1">
    <citation type="journal article" date="2007" name="Nature">
        <title>Evolution of genes and genomes on the Drosophila phylogeny.</title>
        <authorList>
            <consortium name="Drosophila 12 Genomes Consortium"/>
            <person name="Clark A.G."/>
            <person name="Eisen M.B."/>
            <person name="Smith D.R."/>
            <person name="Bergman C.M."/>
            <person name="Oliver B."/>
            <person name="Markow T.A."/>
            <person name="Kaufman T.C."/>
            <person name="Kellis M."/>
            <person name="Gelbart W."/>
            <person name="Iyer V.N."/>
            <person name="Pollard D.A."/>
            <person name="Sackton T.B."/>
            <person name="Larracuente A.M."/>
            <person name="Singh N.D."/>
            <person name="Abad J.P."/>
            <person name="Abt D.N."/>
            <person name="Adryan B."/>
            <person name="Aguade M."/>
            <person name="Akashi H."/>
            <person name="Anderson W.W."/>
            <person name="Aquadro C.F."/>
            <person name="Ardell D.H."/>
            <person name="Arguello R."/>
            <person name="Artieri C.G."/>
            <person name="Barbash D.A."/>
            <person name="Barker D."/>
            <person name="Barsanti P."/>
            <person name="Batterham P."/>
            <person name="Batzoglou S."/>
            <person name="Begun D."/>
            <person name="Bhutkar A."/>
            <person name="Blanco E."/>
            <person name="Bosak S.A."/>
            <person name="Bradley R.K."/>
            <person name="Brand A.D."/>
            <person name="Brent M.R."/>
            <person name="Brooks A.N."/>
            <person name="Brown R.H."/>
            <person name="Butlin R.K."/>
            <person name="Caggese C."/>
            <person name="Calvi B.R."/>
            <person name="Bernardo de Carvalho A."/>
            <person name="Caspi A."/>
            <person name="Castrezana S."/>
            <person name="Celniker S.E."/>
            <person name="Chang J.L."/>
            <person name="Chapple C."/>
            <person name="Chatterji S."/>
            <person name="Chinwalla A."/>
            <person name="Civetta A."/>
            <person name="Clifton S.W."/>
            <person name="Comeron J.M."/>
            <person name="Costello J.C."/>
            <person name="Coyne J.A."/>
            <person name="Daub J."/>
            <person name="David R.G."/>
            <person name="Delcher A.L."/>
            <person name="Delehaunty K."/>
            <person name="Do C.B."/>
            <person name="Ebling H."/>
            <person name="Edwards K."/>
            <person name="Eickbush T."/>
            <person name="Evans J.D."/>
            <person name="Filipski A."/>
            <person name="Findeiss S."/>
            <person name="Freyhult E."/>
            <person name="Fulton L."/>
            <person name="Fulton R."/>
            <person name="Garcia A.C."/>
            <person name="Gardiner A."/>
            <person name="Garfield D.A."/>
            <person name="Garvin B.E."/>
            <person name="Gibson G."/>
            <person name="Gilbert D."/>
            <person name="Gnerre S."/>
            <person name="Godfrey J."/>
            <person name="Good R."/>
            <person name="Gotea V."/>
            <person name="Gravely B."/>
            <person name="Greenberg A.J."/>
            <person name="Griffiths-Jones S."/>
            <person name="Gross S."/>
            <person name="Guigo R."/>
            <person name="Gustafson E.A."/>
            <person name="Haerty W."/>
            <person name="Hahn M.W."/>
            <person name="Halligan D.L."/>
            <person name="Halpern A.L."/>
            <person name="Halter G.M."/>
            <person name="Han M.V."/>
            <person name="Heger A."/>
            <person name="Hillier L."/>
            <person name="Hinrichs A.S."/>
            <person name="Holmes I."/>
            <person name="Hoskins R.A."/>
            <person name="Hubisz M.J."/>
            <person name="Hultmark D."/>
            <person name="Huntley M.A."/>
            <person name="Jaffe D.B."/>
            <person name="Jagadeeshan S."/>
            <person name="Jeck W.R."/>
            <person name="Johnson J."/>
            <person name="Jones C.D."/>
            <person name="Jordan W.C."/>
            <person name="Karpen G.H."/>
            <person name="Kataoka E."/>
            <person name="Keightley P.D."/>
            <person name="Kheradpour P."/>
            <person name="Kirkness E.F."/>
            <person name="Koerich L.B."/>
            <person name="Kristiansen K."/>
            <person name="Kudrna D."/>
            <person name="Kulathinal R.J."/>
            <person name="Kumar S."/>
            <person name="Kwok R."/>
            <person name="Lander E."/>
            <person name="Langley C.H."/>
            <person name="Lapoint R."/>
            <person name="Lazzaro B.P."/>
            <person name="Lee S.J."/>
            <person name="Levesque L."/>
            <person name="Li R."/>
            <person name="Lin C.F."/>
            <person name="Lin M.F."/>
            <person name="Lindblad-Toh K."/>
            <person name="Llopart A."/>
            <person name="Long M."/>
            <person name="Low L."/>
            <person name="Lozovsky E."/>
            <person name="Lu J."/>
            <person name="Luo M."/>
            <person name="Machado C.A."/>
            <person name="Makalowski W."/>
            <person name="Marzo M."/>
            <person name="Matsuda M."/>
            <person name="Matzkin L."/>
            <person name="McAllister B."/>
            <person name="McBride C.S."/>
            <person name="McKernan B."/>
            <person name="McKernan K."/>
            <person name="Mendez-Lago M."/>
            <person name="Minx P."/>
            <person name="Mollenhauer M.U."/>
            <person name="Montooth K."/>
            <person name="Mount S.M."/>
            <person name="Mu X."/>
            <person name="Myers E."/>
            <person name="Negre B."/>
            <person name="Newfeld S."/>
            <person name="Nielsen R."/>
            <person name="Noor M.A."/>
            <person name="O'Grady P."/>
            <person name="Pachter L."/>
            <person name="Papaceit M."/>
            <person name="Parisi M.J."/>
            <person name="Parisi M."/>
            <person name="Parts L."/>
            <person name="Pedersen J.S."/>
            <person name="Pesole G."/>
            <person name="Phillippy A.M."/>
            <person name="Ponting C.P."/>
            <person name="Pop M."/>
            <person name="Porcelli D."/>
            <person name="Powell J.R."/>
            <person name="Prohaska S."/>
            <person name="Pruitt K."/>
            <person name="Puig M."/>
            <person name="Quesneville H."/>
            <person name="Ram K.R."/>
            <person name="Rand D."/>
            <person name="Rasmussen M.D."/>
            <person name="Reed L.K."/>
            <person name="Reenan R."/>
            <person name="Reily A."/>
            <person name="Remington K.A."/>
            <person name="Rieger T.T."/>
            <person name="Ritchie M.G."/>
            <person name="Robin C."/>
            <person name="Rogers Y.H."/>
            <person name="Rohde C."/>
            <person name="Rozas J."/>
            <person name="Rubenfield M.J."/>
            <person name="Ruiz A."/>
            <person name="Russo S."/>
            <person name="Salzberg S.L."/>
            <person name="Sanchez-Gracia A."/>
            <person name="Saranga D.J."/>
            <person name="Sato H."/>
            <person name="Schaeffer S.W."/>
            <person name="Schatz M.C."/>
            <person name="Schlenke T."/>
            <person name="Schwartz R."/>
            <person name="Segarra C."/>
            <person name="Singh R.S."/>
            <person name="Sirot L."/>
            <person name="Sirota M."/>
            <person name="Sisneros N.B."/>
            <person name="Smith C.D."/>
            <person name="Smith T.F."/>
            <person name="Spieth J."/>
            <person name="Stage D.E."/>
            <person name="Stark A."/>
            <person name="Stephan W."/>
            <person name="Strausberg R.L."/>
            <person name="Strempel S."/>
            <person name="Sturgill D."/>
            <person name="Sutton G."/>
            <person name="Sutton G.G."/>
            <person name="Tao W."/>
            <person name="Teichmann S."/>
            <person name="Tobari Y.N."/>
            <person name="Tomimura Y."/>
            <person name="Tsolas J.M."/>
            <person name="Valente V.L."/>
            <person name="Venter E."/>
            <person name="Venter J.C."/>
            <person name="Vicario S."/>
            <person name="Vieira F.G."/>
            <person name="Vilella A.J."/>
            <person name="Villasante A."/>
            <person name="Walenz B."/>
            <person name="Wang J."/>
            <person name="Wasserman M."/>
            <person name="Watts T."/>
            <person name="Wilson D."/>
            <person name="Wilson R.K."/>
            <person name="Wing R.A."/>
            <person name="Wolfner M.F."/>
            <person name="Wong A."/>
            <person name="Wong G.K."/>
            <person name="Wu C.I."/>
            <person name="Wu G."/>
            <person name="Yamamoto D."/>
            <person name="Yang H.P."/>
            <person name="Yang S.P."/>
            <person name="Yorke J.A."/>
            <person name="Yoshida K."/>
            <person name="Zdobnov E."/>
            <person name="Zhang P."/>
            <person name="Zhang Y."/>
            <person name="Zimin A.V."/>
            <person name="Baldwin J."/>
            <person name="Abdouelleil A."/>
            <person name="Abdulkadir J."/>
            <person name="Abebe A."/>
            <person name="Abera B."/>
            <person name="Abreu J."/>
            <person name="Acer S.C."/>
            <person name="Aftuck L."/>
            <person name="Alexander A."/>
            <person name="An P."/>
            <person name="Anderson E."/>
            <person name="Anderson S."/>
            <person name="Arachi H."/>
            <person name="Azer M."/>
            <person name="Bachantsang P."/>
            <person name="Barry A."/>
            <person name="Bayul T."/>
            <person name="Berlin A."/>
            <person name="Bessette D."/>
            <person name="Bloom T."/>
            <person name="Blye J."/>
            <person name="Boguslavskiy L."/>
            <person name="Bonnet C."/>
            <person name="Boukhgalter B."/>
            <person name="Bourzgui I."/>
            <person name="Brown A."/>
            <person name="Cahill P."/>
            <person name="Channer S."/>
            <person name="Cheshatsang Y."/>
            <person name="Chuda L."/>
            <person name="Citroen M."/>
            <person name="Collymore A."/>
            <person name="Cooke P."/>
            <person name="Costello M."/>
            <person name="D'Aco K."/>
            <person name="Daza R."/>
            <person name="De Haan G."/>
            <person name="DeGray S."/>
            <person name="DeMaso C."/>
            <person name="Dhargay N."/>
            <person name="Dooley K."/>
            <person name="Dooley E."/>
            <person name="Doricent M."/>
            <person name="Dorje P."/>
            <person name="Dorjee K."/>
            <person name="Dupes A."/>
            <person name="Elong R."/>
            <person name="Falk J."/>
            <person name="Farina A."/>
            <person name="Faro S."/>
            <person name="Ferguson D."/>
            <person name="Fisher S."/>
            <person name="Foley C.D."/>
            <person name="Franke A."/>
            <person name="Friedrich D."/>
            <person name="Gadbois L."/>
            <person name="Gearin G."/>
            <person name="Gearin C.R."/>
            <person name="Giannoukos G."/>
            <person name="Goode T."/>
            <person name="Graham J."/>
            <person name="Grandbois E."/>
            <person name="Grewal S."/>
            <person name="Gyaltsen K."/>
            <person name="Hafez N."/>
            <person name="Hagos B."/>
            <person name="Hall J."/>
            <person name="Henson C."/>
            <person name="Hollinger A."/>
            <person name="Honan T."/>
            <person name="Huard M.D."/>
            <person name="Hughes L."/>
            <person name="Hurhula B."/>
            <person name="Husby M.E."/>
            <person name="Kamat A."/>
            <person name="Kanga B."/>
            <person name="Kashin S."/>
            <person name="Khazanovich D."/>
            <person name="Kisner P."/>
            <person name="Lance K."/>
            <person name="Lara M."/>
            <person name="Lee W."/>
            <person name="Lennon N."/>
            <person name="Letendre F."/>
            <person name="LeVine R."/>
            <person name="Lipovsky A."/>
            <person name="Liu X."/>
            <person name="Liu J."/>
            <person name="Liu S."/>
            <person name="Lokyitsang T."/>
            <person name="Lokyitsang Y."/>
            <person name="Lubonja R."/>
            <person name="Lui A."/>
            <person name="MacDonald P."/>
            <person name="Magnisalis V."/>
            <person name="Maru K."/>
            <person name="Matthews C."/>
            <person name="McCusker W."/>
            <person name="McDonough S."/>
            <person name="Mehta T."/>
            <person name="Meldrim J."/>
            <person name="Meneus L."/>
            <person name="Mihai O."/>
            <person name="Mihalev A."/>
            <person name="Mihova T."/>
            <person name="Mittelman R."/>
            <person name="Mlenga V."/>
            <person name="Montmayeur A."/>
            <person name="Mulrain L."/>
            <person name="Navidi A."/>
            <person name="Naylor J."/>
            <person name="Negash T."/>
            <person name="Nguyen T."/>
            <person name="Nguyen N."/>
            <person name="Nicol R."/>
            <person name="Norbu C."/>
            <person name="Norbu N."/>
            <person name="Novod N."/>
            <person name="O'Neill B."/>
            <person name="Osman S."/>
            <person name="Markiewicz E."/>
            <person name="Oyono O.L."/>
            <person name="Patti C."/>
            <person name="Phunkhang P."/>
            <person name="Pierre F."/>
            <person name="Priest M."/>
            <person name="Raghuraman S."/>
            <person name="Rege F."/>
            <person name="Reyes R."/>
            <person name="Rise C."/>
            <person name="Rogov P."/>
            <person name="Ross K."/>
            <person name="Ryan E."/>
            <person name="Settipalli S."/>
            <person name="Shea T."/>
            <person name="Sherpa N."/>
            <person name="Shi L."/>
            <person name="Shih D."/>
            <person name="Sparrow T."/>
            <person name="Spaulding J."/>
            <person name="Stalker J."/>
            <person name="Stange-Thomann N."/>
            <person name="Stavropoulos S."/>
            <person name="Stone C."/>
            <person name="Strader C."/>
            <person name="Tesfaye S."/>
            <person name="Thomson T."/>
            <person name="Thoulutsang Y."/>
            <person name="Thoulutsang D."/>
            <person name="Topham K."/>
            <person name="Topping I."/>
            <person name="Tsamla T."/>
            <person name="Vassiliev H."/>
            <person name="Vo A."/>
            <person name="Wangchuk T."/>
            <person name="Wangdi T."/>
            <person name="Weiand M."/>
            <person name="Wilkinson J."/>
            <person name="Wilson A."/>
            <person name="Yadav S."/>
            <person name="Young G."/>
            <person name="Yu Q."/>
            <person name="Zembek L."/>
            <person name="Zhong D."/>
            <person name="Zimmer A."/>
            <person name="Zwirko Z."/>
            <person name="Jaffe D.B."/>
            <person name="Alvarez P."/>
            <person name="Brockman W."/>
            <person name="Butler J."/>
            <person name="Chin C."/>
            <person name="Gnerre S."/>
            <person name="Grabherr M."/>
            <person name="Kleber M."/>
            <person name="Mauceli E."/>
            <person name="MacCallum I."/>
        </authorList>
    </citation>
    <scope>NUCLEOTIDE SEQUENCE [LARGE SCALE GENOMIC DNA]</scope>
    <source>
        <strain evidence="22">Tucson 14030-0811.24</strain>
    </source>
</reference>
<keyword evidence="7 21" id="KW-0808">Transferase</keyword>
<dbReference type="Pfam" id="PF02260">
    <property type="entry name" value="FATC"/>
    <property type="match status" value="1"/>
</dbReference>
<keyword evidence="17" id="KW-0175">Coiled coil</keyword>
<dbReference type="FunCoup" id="B4N1Y1">
    <property type="interactions" value="1484"/>
</dbReference>